<comment type="subcellular location">
    <subcellularLocation>
        <location evidence="3">Membrane</location>
        <topology evidence="3">Single-pass membrane protein</topology>
    </subcellularLocation>
    <subcellularLocation>
        <location evidence="4">Secreted</location>
    </subcellularLocation>
</comment>
<evidence type="ECO:0000256" key="7">
    <source>
        <dbReference type="ARBA" id="ARBA00022676"/>
    </source>
</evidence>
<evidence type="ECO:0000256" key="3">
    <source>
        <dbReference type="ARBA" id="ARBA00004167"/>
    </source>
</evidence>
<dbReference type="PANTHER" id="PTHR21461">
    <property type="entry name" value="GLYCOSYLTRANSFERASE FAMILY 92 PROTEIN"/>
    <property type="match status" value="1"/>
</dbReference>
<organism evidence="17 18">
    <name type="scientific">Heterodera trifolii</name>
    <dbReference type="NCBI Taxonomy" id="157864"/>
    <lineage>
        <taxon>Eukaryota</taxon>
        <taxon>Metazoa</taxon>
        <taxon>Ecdysozoa</taxon>
        <taxon>Nematoda</taxon>
        <taxon>Chromadorea</taxon>
        <taxon>Rhabditida</taxon>
        <taxon>Tylenchina</taxon>
        <taxon>Tylenchomorpha</taxon>
        <taxon>Tylenchoidea</taxon>
        <taxon>Heteroderidae</taxon>
        <taxon>Heteroderinae</taxon>
        <taxon>Heterodera</taxon>
    </lineage>
</organism>
<evidence type="ECO:0000256" key="1">
    <source>
        <dbReference type="ARBA" id="ARBA00000695"/>
    </source>
</evidence>
<evidence type="ECO:0000256" key="13">
    <source>
        <dbReference type="ARBA" id="ARBA00023136"/>
    </source>
</evidence>
<evidence type="ECO:0000256" key="8">
    <source>
        <dbReference type="ARBA" id="ARBA00022679"/>
    </source>
</evidence>
<evidence type="ECO:0000256" key="12">
    <source>
        <dbReference type="ARBA" id="ARBA00022989"/>
    </source>
</evidence>
<comment type="caution">
    <text evidence="17">The sequence shown here is derived from an EMBL/GenBank/DDBJ whole genome shotgun (WGS) entry which is preliminary data.</text>
</comment>
<keyword evidence="13 15" id="KW-0472">Membrane</keyword>
<evidence type="ECO:0000256" key="16">
    <source>
        <dbReference type="SAM" id="MobiDB-lite"/>
    </source>
</evidence>
<feature type="transmembrane region" description="Helical" evidence="15">
    <location>
        <begin position="12"/>
        <end position="33"/>
    </location>
</feature>
<evidence type="ECO:0000313" key="17">
    <source>
        <dbReference type="EMBL" id="KAL3110928.1"/>
    </source>
</evidence>
<dbReference type="Pfam" id="PF01697">
    <property type="entry name" value="Glyco_transf_92"/>
    <property type="match status" value="1"/>
</dbReference>
<keyword evidence="6" id="KW-0964">Secreted</keyword>
<reference evidence="17 18" key="1">
    <citation type="submission" date="2024-10" db="EMBL/GenBank/DDBJ databases">
        <authorList>
            <person name="Kim D."/>
        </authorList>
    </citation>
    <scope>NUCLEOTIDE SEQUENCE [LARGE SCALE GENOMIC DNA]</scope>
    <source>
        <strain evidence="17">BH-2024</strain>
    </source>
</reference>
<dbReference type="Proteomes" id="UP001620626">
    <property type="component" value="Unassembled WGS sequence"/>
</dbReference>
<evidence type="ECO:0000256" key="9">
    <source>
        <dbReference type="ARBA" id="ARBA00022692"/>
    </source>
</evidence>
<proteinExistence type="inferred from homology"/>
<dbReference type="Pfam" id="PF03211">
    <property type="entry name" value="Pectate_lyase"/>
    <property type="match status" value="1"/>
</dbReference>
<evidence type="ECO:0000256" key="2">
    <source>
        <dbReference type="ARBA" id="ARBA00001913"/>
    </source>
</evidence>
<dbReference type="GO" id="GO:0005576">
    <property type="term" value="C:extracellular region"/>
    <property type="evidence" value="ECO:0007669"/>
    <property type="project" value="UniProtKB-SubCell"/>
</dbReference>
<dbReference type="GO" id="GO:0030570">
    <property type="term" value="F:pectate lyase activity"/>
    <property type="evidence" value="ECO:0007669"/>
    <property type="project" value="UniProtKB-EC"/>
</dbReference>
<evidence type="ECO:0000256" key="11">
    <source>
        <dbReference type="ARBA" id="ARBA00022837"/>
    </source>
</evidence>
<dbReference type="EC" id="2.4.1.-" evidence="15"/>
<dbReference type="AlphaFoldDB" id="A0ABD2L703"/>
<dbReference type="GO" id="GO:0016020">
    <property type="term" value="C:membrane"/>
    <property type="evidence" value="ECO:0007669"/>
    <property type="project" value="UniProtKB-SubCell"/>
</dbReference>
<dbReference type="GO" id="GO:0016757">
    <property type="term" value="F:glycosyltransferase activity"/>
    <property type="evidence" value="ECO:0007669"/>
    <property type="project" value="UniProtKB-UniRule"/>
</dbReference>
<evidence type="ECO:0000256" key="6">
    <source>
        <dbReference type="ARBA" id="ARBA00022525"/>
    </source>
</evidence>
<name>A0ABD2L703_9BILA</name>
<dbReference type="Gene3D" id="2.160.20.10">
    <property type="entry name" value="Single-stranded right-handed beta-helix, Pectin lyase-like"/>
    <property type="match status" value="1"/>
</dbReference>
<keyword evidence="9 15" id="KW-0812">Transmembrane</keyword>
<accession>A0ABD2L703</accession>
<comment type="cofactor">
    <cofactor evidence="2">
        <name>Ca(2+)</name>
        <dbReference type="ChEBI" id="CHEBI:29108"/>
    </cofactor>
</comment>
<evidence type="ECO:0000256" key="10">
    <source>
        <dbReference type="ARBA" id="ARBA00022729"/>
    </source>
</evidence>
<comment type="similarity">
    <text evidence="5 15">Belongs to the glycosyltransferase 92 family.</text>
</comment>
<dbReference type="InterPro" id="IPR012334">
    <property type="entry name" value="Pectin_lyas_fold"/>
</dbReference>
<dbReference type="InterPro" id="IPR008166">
    <property type="entry name" value="Glyco_transf_92"/>
</dbReference>
<evidence type="ECO:0000313" key="18">
    <source>
        <dbReference type="Proteomes" id="UP001620626"/>
    </source>
</evidence>
<evidence type="ECO:0000256" key="4">
    <source>
        <dbReference type="ARBA" id="ARBA00004613"/>
    </source>
</evidence>
<keyword evidence="14" id="KW-0456">Lyase</keyword>
<dbReference type="PANTHER" id="PTHR21461:SF69">
    <property type="entry name" value="GLYCOSYLTRANSFERASE FAMILY 92 PROTEIN"/>
    <property type="match status" value="1"/>
</dbReference>
<dbReference type="InterPro" id="IPR004898">
    <property type="entry name" value="Pectate_lyase_PlyH/PlyE-like"/>
</dbReference>
<keyword evidence="10" id="KW-0732">Signal</keyword>
<comment type="catalytic activity">
    <reaction evidence="1">
        <text>Eliminative cleavage of (1-&gt;4)-alpha-D-galacturonan to give oligosaccharides with 4-deoxy-alpha-D-galact-4-enuronosyl groups at their non-reducing ends.</text>
        <dbReference type="EC" id="4.2.2.2"/>
    </reaction>
</comment>
<keyword evidence="11" id="KW-0106">Calcium</keyword>
<evidence type="ECO:0000256" key="15">
    <source>
        <dbReference type="RuleBase" id="RU366017"/>
    </source>
</evidence>
<protein>
    <recommendedName>
        <fullName evidence="15">Glycosyltransferase family 92 protein</fullName>
        <ecNumber evidence="15">2.4.1.-</ecNumber>
    </recommendedName>
</protein>
<sequence length="620" mass="71622">MRRLCVVRKKQHFHIIQTAILCTFLLLTFLDIWPPFFEPIFEGEEDEEETLSTHKLREAFDEGVEKLEYLYSAQMGKAKMSELVERNAIVEKMRQCGGTEQKRTARSREWTKNGQLFVYSAYLDGRKNSVFSNWPSVQVLISSFGIVPLNHTFYCHFRHYLYQTDVAKWVWQGTVVRAHVRWIWQRAWDPRTEFYNTFLITCPMTTKNLEEEIDSFILISRNSFCVNSDQSIGMANFTKIIKPNKNLVITDQSVFGVQAGQIKIAVCTKGLSFLEETIAFSAQKVVEWVLLQRSFGANDVTLYIYWIPQKVRNALRRMANKKQLEIVELNLPGNSPNHPFLRHQFIQRNRQQKRRHELIPYNDCFSRYSATHHFVLICDIDEVVVPLRHHNWQQLFHELVAQGKWRAEPSSISIRNVFKFWRQNTTNLNNEQHKANKNNNSNQAEDTKNEDSLFSNKWRTEKAQPIGQYGKSFVNTRSVASVFNHFGLHRLHANVANTLHVGENDALKLHWREKCPEAEFGTENIGKLARSCGNCKTQCQKRKFVLDNIKVTGLKTLLCGLNKNFGDVATIKNVQITGSKKVCALFEGNNQQKEPPMLSSFDIGSKGDGKNCIISGTTSG</sequence>
<evidence type="ECO:0000256" key="5">
    <source>
        <dbReference type="ARBA" id="ARBA00007647"/>
    </source>
</evidence>
<keyword evidence="12 15" id="KW-1133">Transmembrane helix</keyword>
<dbReference type="EMBL" id="JBICBT010000528">
    <property type="protein sequence ID" value="KAL3110928.1"/>
    <property type="molecule type" value="Genomic_DNA"/>
</dbReference>
<keyword evidence="8 15" id="KW-0808">Transferase</keyword>
<evidence type="ECO:0000256" key="14">
    <source>
        <dbReference type="ARBA" id="ARBA00023239"/>
    </source>
</evidence>
<keyword evidence="18" id="KW-1185">Reference proteome</keyword>
<gene>
    <name evidence="17" type="ORF">niasHT_014865</name>
</gene>
<feature type="region of interest" description="Disordered" evidence="16">
    <location>
        <begin position="428"/>
        <end position="452"/>
    </location>
</feature>
<keyword evidence="7 15" id="KW-0328">Glycosyltransferase</keyword>